<keyword evidence="2" id="KW-1185">Reference proteome</keyword>
<comment type="caution">
    <text evidence="1">The sequence shown here is derived from an EMBL/GenBank/DDBJ whole genome shotgun (WGS) entry which is preliminary data.</text>
</comment>
<reference evidence="1" key="1">
    <citation type="submission" date="2021-01" db="EMBL/GenBank/DDBJ databases">
        <authorList>
            <consortium name="Genoscope - CEA"/>
            <person name="William W."/>
        </authorList>
    </citation>
    <scope>NUCLEOTIDE SEQUENCE</scope>
</reference>
<dbReference type="OMA" id="RIFLWRY"/>
<gene>
    <name evidence="1" type="ORF">PPRIM_AZ9-3.1.T0670184</name>
</gene>
<organism evidence="1 2">
    <name type="scientific">Paramecium primaurelia</name>
    <dbReference type="NCBI Taxonomy" id="5886"/>
    <lineage>
        <taxon>Eukaryota</taxon>
        <taxon>Sar</taxon>
        <taxon>Alveolata</taxon>
        <taxon>Ciliophora</taxon>
        <taxon>Intramacronucleata</taxon>
        <taxon>Oligohymenophorea</taxon>
        <taxon>Peniculida</taxon>
        <taxon>Parameciidae</taxon>
        <taxon>Paramecium</taxon>
    </lineage>
</organism>
<proteinExistence type="predicted"/>
<accession>A0A8S1MPC2</accession>
<name>A0A8S1MPC2_PARPR</name>
<evidence type="ECO:0000313" key="1">
    <source>
        <dbReference type="EMBL" id="CAD8082298.1"/>
    </source>
</evidence>
<dbReference type="Proteomes" id="UP000688137">
    <property type="component" value="Unassembled WGS sequence"/>
</dbReference>
<dbReference type="EMBL" id="CAJJDM010000070">
    <property type="protein sequence ID" value="CAD8082298.1"/>
    <property type="molecule type" value="Genomic_DNA"/>
</dbReference>
<protein>
    <submittedName>
        <fullName evidence="1">Uncharacterized protein</fullName>
    </submittedName>
</protein>
<dbReference type="AlphaFoldDB" id="A0A8S1MPC2"/>
<evidence type="ECO:0000313" key="2">
    <source>
        <dbReference type="Proteomes" id="UP000688137"/>
    </source>
</evidence>
<sequence>MLKLRIFLWRYKQNKLQKQTFIGSLKLAKQESNILHNHFLQLQQVPNEQKAKWKQINLKKEIEEQVFNIKAQAKLIKMPNLNKQHILEALKLYNLSIQALLEGKREVVQNDKFVFKDGQSLQQKVDKIKDFLMRITNQ</sequence>